<evidence type="ECO:0000313" key="2">
    <source>
        <dbReference type="Proteomes" id="UP000322631"/>
    </source>
</evidence>
<dbReference type="EMBL" id="CP041932">
    <property type="protein sequence ID" value="QEK14231.1"/>
    <property type="molecule type" value="Genomic_DNA"/>
</dbReference>
<dbReference type="RefSeq" id="WP_148882317.1">
    <property type="nucleotide sequence ID" value="NZ_CP041932.1"/>
</dbReference>
<dbReference type="Proteomes" id="UP000322631">
    <property type="component" value="Chromosome"/>
</dbReference>
<proteinExistence type="predicted"/>
<dbReference type="KEGG" id="them:FPV09_02915"/>
<sequence>MNTLPIFSASAPVLGVIGKGNAKVSPFTLAIAVGLTKESEGSSLVTVDISLKDVDGYQNTPVKATIYASKVLFDYNGNKHHLSGMFGDIFIPGDPGYSPPCDPRTGYCPENIPLDHEH</sequence>
<evidence type="ECO:0000313" key="1">
    <source>
        <dbReference type="EMBL" id="QEK14231.1"/>
    </source>
</evidence>
<name>A0A5C0SIU4_9EURY</name>
<dbReference type="GeneID" id="41608772"/>
<gene>
    <name evidence="1" type="ORF">FPV09_02915</name>
</gene>
<keyword evidence="2" id="KW-1185">Reference proteome</keyword>
<accession>A0A5C0SIU4</accession>
<reference evidence="1 2" key="1">
    <citation type="submission" date="2019-07" db="EMBL/GenBank/DDBJ databases">
        <title>Complete genome of Thermococcus acidophilus.</title>
        <authorList>
            <person name="Li X."/>
        </authorList>
    </citation>
    <scope>NUCLEOTIDE SEQUENCE [LARGE SCALE GENOMIC DNA]</scope>
    <source>
        <strain evidence="1 2">SY113</strain>
    </source>
</reference>
<organism evidence="1 2">
    <name type="scientific">Thermococcus aciditolerans</name>
    <dbReference type="NCBI Taxonomy" id="2598455"/>
    <lineage>
        <taxon>Archaea</taxon>
        <taxon>Methanobacteriati</taxon>
        <taxon>Methanobacteriota</taxon>
        <taxon>Thermococci</taxon>
        <taxon>Thermococcales</taxon>
        <taxon>Thermococcaceae</taxon>
        <taxon>Thermococcus</taxon>
    </lineage>
</organism>
<dbReference type="AlphaFoldDB" id="A0A5C0SIU4"/>
<protein>
    <submittedName>
        <fullName evidence="1">Uncharacterized protein</fullName>
    </submittedName>
</protein>